<sequence length="37" mass="4420">MLANLVLRSHLVYHTVLNILREDEFILRLFECQCCTL</sequence>
<name>A0A0E9QN83_ANGAN</name>
<proteinExistence type="predicted"/>
<organism evidence="1">
    <name type="scientific">Anguilla anguilla</name>
    <name type="common">European freshwater eel</name>
    <name type="synonym">Muraena anguilla</name>
    <dbReference type="NCBI Taxonomy" id="7936"/>
    <lineage>
        <taxon>Eukaryota</taxon>
        <taxon>Metazoa</taxon>
        <taxon>Chordata</taxon>
        <taxon>Craniata</taxon>
        <taxon>Vertebrata</taxon>
        <taxon>Euteleostomi</taxon>
        <taxon>Actinopterygii</taxon>
        <taxon>Neopterygii</taxon>
        <taxon>Teleostei</taxon>
        <taxon>Anguilliformes</taxon>
        <taxon>Anguillidae</taxon>
        <taxon>Anguilla</taxon>
    </lineage>
</organism>
<evidence type="ECO:0000313" key="1">
    <source>
        <dbReference type="EMBL" id="JAH18274.1"/>
    </source>
</evidence>
<reference evidence="1" key="2">
    <citation type="journal article" date="2015" name="Fish Shellfish Immunol.">
        <title>Early steps in the European eel (Anguilla anguilla)-Vibrio vulnificus interaction in the gills: Role of the RtxA13 toxin.</title>
        <authorList>
            <person name="Callol A."/>
            <person name="Pajuelo D."/>
            <person name="Ebbesson L."/>
            <person name="Teles M."/>
            <person name="MacKenzie S."/>
            <person name="Amaro C."/>
        </authorList>
    </citation>
    <scope>NUCLEOTIDE SEQUENCE</scope>
</reference>
<dbReference type="AlphaFoldDB" id="A0A0E9QN83"/>
<reference evidence="1" key="1">
    <citation type="submission" date="2014-11" db="EMBL/GenBank/DDBJ databases">
        <authorList>
            <person name="Amaro Gonzalez C."/>
        </authorList>
    </citation>
    <scope>NUCLEOTIDE SEQUENCE</scope>
</reference>
<dbReference type="EMBL" id="GBXM01090303">
    <property type="protein sequence ID" value="JAH18274.1"/>
    <property type="molecule type" value="Transcribed_RNA"/>
</dbReference>
<accession>A0A0E9QN83</accession>
<protein>
    <submittedName>
        <fullName evidence="1">Uncharacterized protein</fullName>
    </submittedName>
</protein>